<dbReference type="GO" id="GO:0009277">
    <property type="term" value="C:fungal-type cell wall"/>
    <property type="evidence" value="ECO:0007669"/>
    <property type="project" value="TreeGrafter"/>
</dbReference>
<dbReference type="Proteomes" id="UP000018144">
    <property type="component" value="Unassembled WGS sequence"/>
</dbReference>
<name>U4L668_PYROM</name>
<dbReference type="STRING" id="1076935.U4L668"/>
<evidence type="ECO:0000313" key="3">
    <source>
        <dbReference type="Proteomes" id="UP000018144"/>
    </source>
</evidence>
<dbReference type="OrthoDB" id="43654at2759"/>
<dbReference type="PANTHER" id="PTHR34154:SF3">
    <property type="entry name" value="ALKALI-SENSITIVE LINKAGE PROTEIN 1"/>
    <property type="match status" value="1"/>
</dbReference>
<dbReference type="Pfam" id="PF11790">
    <property type="entry name" value="Glyco_hydro_cc"/>
    <property type="match status" value="1"/>
</dbReference>
<dbReference type="InterPro" id="IPR017853">
    <property type="entry name" value="GH"/>
</dbReference>
<dbReference type="EMBL" id="HF935695">
    <property type="protein sequence ID" value="CCX12276.1"/>
    <property type="molecule type" value="Genomic_DNA"/>
</dbReference>
<keyword evidence="3" id="KW-1185">Reference proteome</keyword>
<reference evidence="2 3" key="1">
    <citation type="journal article" date="2013" name="PLoS Genet.">
        <title>The genome and development-dependent transcriptomes of Pyronema confluens: a window into fungal evolution.</title>
        <authorList>
            <person name="Traeger S."/>
            <person name="Altegoer F."/>
            <person name="Freitag M."/>
            <person name="Gabaldon T."/>
            <person name="Kempken F."/>
            <person name="Kumar A."/>
            <person name="Marcet-Houben M."/>
            <person name="Poggeler S."/>
            <person name="Stajich J.E."/>
            <person name="Nowrousian M."/>
        </authorList>
    </citation>
    <scope>NUCLEOTIDE SEQUENCE [LARGE SCALE GENOMIC DNA]</scope>
    <source>
        <strain evidence="3">CBS 100304</strain>
        <tissue evidence="2">Vegetative mycelium</tissue>
    </source>
</reference>
<evidence type="ECO:0000259" key="1">
    <source>
        <dbReference type="Pfam" id="PF11790"/>
    </source>
</evidence>
<sequence length="140" mass="15432">MLMGKPAPGQDFAAEILALRERPQHVMFFNEPDMPTSVGGSSLSPARAAQIMKTEGRKLSAAGIKIVFAGTTSNQNGDQWRAQFKVECAGECPIDVMGFHFHGTDVAEYGRYVKKFVHENPGKEIWATRSDKLDMTRSQA</sequence>
<dbReference type="Gene3D" id="3.20.20.80">
    <property type="entry name" value="Glycosidases"/>
    <property type="match status" value="1"/>
</dbReference>
<dbReference type="InterPro" id="IPR024655">
    <property type="entry name" value="Asl1_glyco_hydro_catalytic"/>
</dbReference>
<accession>U4L668</accession>
<dbReference type="InterPro" id="IPR053183">
    <property type="entry name" value="ASL1"/>
</dbReference>
<evidence type="ECO:0000313" key="2">
    <source>
        <dbReference type="EMBL" id="CCX12276.1"/>
    </source>
</evidence>
<dbReference type="PANTHER" id="PTHR34154">
    <property type="entry name" value="ALKALI-SENSITIVE LINKAGE PROTEIN 1"/>
    <property type="match status" value="1"/>
</dbReference>
<feature type="domain" description="Asl1-like glycosyl hydrolase catalytic" evidence="1">
    <location>
        <begin position="1"/>
        <end position="128"/>
    </location>
</feature>
<dbReference type="GO" id="GO:0071966">
    <property type="term" value="P:fungal-type cell wall polysaccharide metabolic process"/>
    <property type="evidence" value="ECO:0007669"/>
    <property type="project" value="TreeGrafter"/>
</dbReference>
<dbReference type="SUPFAM" id="SSF51445">
    <property type="entry name" value="(Trans)glycosidases"/>
    <property type="match status" value="1"/>
</dbReference>
<organism evidence="2 3">
    <name type="scientific">Pyronema omphalodes (strain CBS 100304)</name>
    <name type="common">Pyronema confluens</name>
    <dbReference type="NCBI Taxonomy" id="1076935"/>
    <lineage>
        <taxon>Eukaryota</taxon>
        <taxon>Fungi</taxon>
        <taxon>Dikarya</taxon>
        <taxon>Ascomycota</taxon>
        <taxon>Pezizomycotina</taxon>
        <taxon>Pezizomycetes</taxon>
        <taxon>Pezizales</taxon>
        <taxon>Pyronemataceae</taxon>
        <taxon>Pyronema</taxon>
    </lineage>
</organism>
<dbReference type="AlphaFoldDB" id="U4L668"/>
<proteinExistence type="predicted"/>
<gene>
    <name evidence="2" type="ORF">PCON_11870</name>
</gene>
<protein>
    <submittedName>
        <fullName evidence="2">Similar to Alkali-sensitive linkage protein 1 acc. no. Q09788</fullName>
    </submittedName>
</protein>